<name>A0A9W8THA5_9PEZI</name>
<dbReference type="GO" id="GO:0000049">
    <property type="term" value="F:tRNA binding"/>
    <property type="evidence" value="ECO:0007669"/>
    <property type="project" value="UniProtKB-KW"/>
</dbReference>
<dbReference type="EMBL" id="JANPWZ010002585">
    <property type="protein sequence ID" value="KAJ3557602.1"/>
    <property type="molecule type" value="Genomic_DNA"/>
</dbReference>
<evidence type="ECO:0000256" key="3">
    <source>
        <dbReference type="ARBA" id="ARBA00022801"/>
    </source>
</evidence>
<dbReference type="EC" id="3.1.1.29" evidence="1"/>
<keyword evidence="4" id="KW-0694">RNA-binding</keyword>
<keyword evidence="7" id="KW-1185">Reference proteome</keyword>
<dbReference type="InterPro" id="IPR018171">
    <property type="entry name" value="Pept_tRNA_hydro_CS"/>
</dbReference>
<dbReference type="GO" id="GO:0004045">
    <property type="term" value="F:peptidyl-tRNA hydrolase activity"/>
    <property type="evidence" value="ECO:0007669"/>
    <property type="project" value="UniProtKB-EC"/>
</dbReference>
<keyword evidence="2" id="KW-0820">tRNA-binding</keyword>
<comment type="similarity">
    <text evidence="5">Belongs to the PTH family.</text>
</comment>
<dbReference type="InterPro" id="IPR036416">
    <property type="entry name" value="Pept_tRNA_hydro_sf"/>
</dbReference>
<evidence type="ECO:0000256" key="2">
    <source>
        <dbReference type="ARBA" id="ARBA00022555"/>
    </source>
</evidence>
<proteinExistence type="inferred from homology"/>
<accession>A0A9W8THA5</accession>
<comment type="caution">
    <text evidence="6">The sequence shown here is derived from an EMBL/GenBank/DDBJ whole genome shotgun (WGS) entry which is preliminary data.</text>
</comment>
<gene>
    <name evidence="6" type="ORF">NPX13_g9891</name>
</gene>
<dbReference type="InterPro" id="IPR001328">
    <property type="entry name" value="Pept_tRNA_hydro"/>
</dbReference>
<dbReference type="Gene3D" id="3.40.50.1470">
    <property type="entry name" value="Peptidyl-tRNA hydrolase"/>
    <property type="match status" value="1"/>
</dbReference>
<organism evidence="6 7">
    <name type="scientific">Xylaria arbuscula</name>
    <dbReference type="NCBI Taxonomy" id="114810"/>
    <lineage>
        <taxon>Eukaryota</taxon>
        <taxon>Fungi</taxon>
        <taxon>Dikarya</taxon>
        <taxon>Ascomycota</taxon>
        <taxon>Pezizomycotina</taxon>
        <taxon>Sordariomycetes</taxon>
        <taxon>Xylariomycetidae</taxon>
        <taxon>Xylariales</taxon>
        <taxon>Xylariaceae</taxon>
        <taxon>Xylaria</taxon>
    </lineage>
</organism>
<reference evidence="6" key="1">
    <citation type="submission" date="2022-07" db="EMBL/GenBank/DDBJ databases">
        <title>Genome Sequence of Xylaria arbuscula.</title>
        <authorList>
            <person name="Buettner E."/>
        </authorList>
    </citation>
    <scope>NUCLEOTIDE SEQUENCE</scope>
    <source>
        <strain evidence="6">VT107</strain>
    </source>
</reference>
<keyword evidence="3" id="KW-0378">Hydrolase</keyword>
<evidence type="ECO:0000313" key="6">
    <source>
        <dbReference type="EMBL" id="KAJ3557602.1"/>
    </source>
</evidence>
<dbReference type="PANTHER" id="PTHR17224">
    <property type="entry name" value="PEPTIDYL-TRNA HYDROLASE"/>
    <property type="match status" value="1"/>
</dbReference>
<evidence type="ECO:0000256" key="4">
    <source>
        <dbReference type="ARBA" id="ARBA00022884"/>
    </source>
</evidence>
<dbReference type="Pfam" id="PF01195">
    <property type="entry name" value="Pept_tRNA_hydro"/>
    <property type="match status" value="1"/>
</dbReference>
<dbReference type="PROSITE" id="PS01196">
    <property type="entry name" value="PEPT_TRNA_HYDROL_2"/>
    <property type="match status" value="1"/>
</dbReference>
<evidence type="ECO:0000256" key="5">
    <source>
        <dbReference type="ARBA" id="ARBA00038063"/>
    </source>
</evidence>
<dbReference type="SUPFAM" id="SSF53178">
    <property type="entry name" value="Peptidyl-tRNA hydrolase-like"/>
    <property type="match status" value="1"/>
</dbReference>
<protein>
    <recommendedName>
        <fullName evidence="1">peptidyl-tRNA hydrolase</fullName>
        <ecNumber evidence="1">3.1.1.29</ecNumber>
    </recommendedName>
</protein>
<dbReference type="VEuPathDB" id="FungiDB:F4678DRAFT_20125"/>
<dbReference type="Proteomes" id="UP001148614">
    <property type="component" value="Unassembled WGS sequence"/>
</dbReference>
<dbReference type="PANTHER" id="PTHR17224:SF1">
    <property type="entry name" value="PEPTIDYL-TRNA HYDROLASE"/>
    <property type="match status" value="1"/>
</dbReference>
<sequence>MSYPRFLVVSLGNQAPYFDCLHSAGHFALAAAQKVLAPSQPSFATERYGKKSCKASSALPYTFIQSPTMMNICGPWVHAAWKEMLQKHHLQPSELGLVLVHDELEATLGTVKIRKWDASHRGHNGVKSVKKSMDPLNYPRDHWSRITIGIGRPEERTSAVVSDYVLRKMTSHQKKILDNEVGPQIIRCLRDLQDEWEQGP</sequence>
<dbReference type="AlphaFoldDB" id="A0A9W8THA5"/>
<evidence type="ECO:0000256" key="1">
    <source>
        <dbReference type="ARBA" id="ARBA00013260"/>
    </source>
</evidence>
<evidence type="ECO:0000313" key="7">
    <source>
        <dbReference type="Proteomes" id="UP001148614"/>
    </source>
</evidence>